<evidence type="ECO:0000256" key="1">
    <source>
        <dbReference type="SAM" id="MobiDB-lite"/>
    </source>
</evidence>
<proteinExistence type="predicted"/>
<organism evidence="2 3">
    <name type="scientific">Paenibacillus farraposensis</name>
    <dbReference type="NCBI Taxonomy" id="2807095"/>
    <lineage>
        <taxon>Bacteria</taxon>
        <taxon>Bacillati</taxon>
        <taxon>Bacillota</taxon>
        <taxon>Bacilli</taxon>
        <taxon>Bacillales</taxon>
        <taxon>Paenibacillaceae</taxon>
        <taxon>Paenibacillus</taxon>
    </lineage>
</organism>
<comment type="caution">
    <text evidence="2">The sequence shown here is derived from an EMBL/GenBank/DDBJ whole genome shotgun (WGS) entry which is preliminary data.</text>
</comment>
<dbReference type="RefSeq" id="WP_229522748.1">
    <property type="nucleotide sequence ID" value="NZ_JAFFQR010000008.1"/>
</dbReference>
<dbReference type="EMBL" id="JBHTNZ010000001">
    <property type="protein sequence ID" value="MFD1459880.1"/>
    <property type="molecule type" value="Genomic_DNA"/>
</dbReference>
<evidence type="ECO:0000313" key="3">
    <source>
        <dbReference type="Proteomes" id="UP001597340"/>
    </source>
</evidence>
<reference evidence="3" key="1">
    <citation type="journal article" date="2019" name="Int. J. Syst. Evol. Microbiol.">
        <title>The Global Catalogue of Microorganisms (GCM) 10K type strain sequencing project: providing services to taxonomists for standard genome sequencing and annotation.</title>
        <authorList>
            <consortium name="The Broad Institute Genomics Platform"/>
            <consortium name="The Broad Institute Genome Sequencing Center for Infectious Disease"/>
            <person name="Wu L."/>
            <person name="Ma J."/>
        </authorList>
    </citation>
    <scope>NUCLEOTIDE SEQUENCE [LARGE SCALE GENOMIC DNA]</scope>
    <source>
        <strain evidence="3">CCM 9147</strain>
    </source>
</reference>
<gene>
    <name evidence="2" type="ORF">ACFQ5D_00055</name>
</gene>
<keyword evidence="3" id="KW-1185">Reference proteome</keyword>
<accession>A0ABW4DA24</accession>
<sequence length="47" mass="5088">MQGNTAEANTPLENSVCRNGQKMDISWTWDGSPANTSLGSDLLGQYQ</sequence>
<feature type="region of interest" description="Disordered" evidence="1">
    <location>
        <begin position="26"/>
        <end position="47"/>
    </location>
</feature>
<dbReference type="Proteomes" id="UP001597340">
    <property type="component" value="Unassembled WGS sequence"/>
</dbReference>
<name>A0ABW4DA24_9BACL</name>
<protein>
    <submittedName>
        <fullName evidence="2">Uncharacterized protein</fullName>
    </submittedName>
</protein>
<evidence type="ECO:0000313" key="2">
    <source>
        <dbReference type="EMBL" id="MFD1459880.1"/>
    </source>
</evidence>